<evidence type="ECO:0000256" key="1">
    <source>
        <dbReference type="SAM" id="MobiDB-lite"/>
    </source>
</evidence>
<sequence>MVGPNGLPLRTSTIRVGGTTVGARGGSHRVEFRDWMIRVDETPAAGSHVNPRLKLCKGAKSFFCSVPARVYRLLPGSTTKNRPPAVDFGRQQPIEGEKGKKKKRKRRKKKRRRRKPSANRGLPACRRGPGVTRMPSPAFSPARGDEKSP</sequence>
<feature type="non-terminal residue" evidence="2">
    <location>
        <position position="149"/>
    </location>
</feature>
<organism evidence="2 3">
    <name type="scientific">Ensete ventricosum</name>
    <name type="common">Abyssinian banana</name>
    <name type="synonym">Musa ensete</name>
    <dbReference type="NCBI Taxonomy" id="4639"/>
    <lineage>
        <taxon>Eukaryota</taxon>
        <taxon>Viridiplantae</taxon>
        <taxon>Streptophyta</taxon>
        <taxon>Embryophyta</taxon>
        <taxon>Tracheophyta</taxon>
        <taxon>Spermatophyta</taxon>
        <taxon>Magnoliopsida</taxon>
        <taxon>Liliopsida</taxon>
        <taxon>Zingiberales</taxon>
        <taxon>Musaceae</taxon>
        <taxon>Ensete</taxon>
    </lineage>
</organism>
<evidence type="ECO:0000313" key="3">
    <source>
        <dbReference type="Proteomes" id="UP000287651"/>
    </source>
</evidence>
<dbReference type="Proteomes" id="UP000287651">
    <property type="component" value="Unassembled WGS sequence"/>
</dbReference>
<dbReference type="EMBL" id="AMZH03002539">
    <property type="protein sequence ID" value="RRT75246.1"/>
    <property type="molecule type" value="Genomic_DNA"/>
</dbReference>
<protein>
    <submittedName>
        <fullName evidence="2">Uncharacterized protein</fullName>
    </submittedName>
</protein>
<accession>A0A427AGC1</accession>
<gene>
    <name evidence="2" type="ORF">B296_00009619</name>
</gene>
<dbReference type="AlphaFoldDB" id="A0A427AGC1"/>
<comment type="caution">
    <text evidence="2">The sequence shown here is derived from an EMBL/GenBank/DDBJ whole genome shotgun (WGS) entry which is preliminary data.</text>
</comment>
<proteinExistence type="predicted"/>
<feature type="region of interest" description="Disordered" evidence="1">
    <location>
        <begin position="74"/>
        <end position="149"/>
    </location>
</feature>
<evidence type="ECO:0000313" key="2">
    <source>
        <dbReference type="EMBL" id="RRT75246.1"/>
    </source>
</evidence>
<name>A0A427AGC1_ENSVE</name>
<feature type="compositionally biased region" description="Basic residues" evidence="1">
    <location>
        <begin position="99"/>
        <end position="117"/>
    </location>
</feature>
<reference evidence="2 3" key="1">
    <citation type="journal article" date="2014" name="Agronomy (Basel)">
        <title>A Draft Genome Sequence for Ensete ventricosum, the Drought-Tolerant Tree Against Hunger.</title>
        <authorList>
            <person name="Harrison J."/>
            <person name="Moore K.A."/>
            <person name="Paszkiewicz K."/>
            <person name="Jones T."/>
            <person name="Grant M."/>
            <person name="Ambacheew D."/>
            <person name="Muzemil S."/>
            <person name="Studholme D.J."/>
        </authorList>
    </citation>
    <scope>NUCLEOTIDE SEQUENCE [LARGE SCALE GENOMIC DNA]</scope>
</reference>